<proteinExistence type="predicted"/>
<dbReference type="AlphaFoldDB" id="A0A1V9Y7C5"/>
<gene>
    <name evidence="2" type="ORF">THRCLA_11563</name>
</gene>
<reference evidence="2 3" key="1">
    <citation type="journal article" date="2014" name="Genome Biol. Evol.">
        <title>The secreted proteins of Achlya hypogyna and Thraustotheca clavata identify the ancestral oomycete secretome and reveal gene acquisitions by horizontal gene transfer.</title>
        <authorList>
            <person name="Misner I."/>
            <person name="Blouin N."/>
            <person name="Leonard G."/>
            <person name="Richards T.A."/>
            <person name="Lane C.E."/>
        </authorList>
    </citation>
    <scope>NUCLEOTIDE SEQUENCE [LARGE SCALE GENOMIC DNA]</scope>
    <source>
        <strain evidence="2 3">ATCC 34112</strain>
    </source>
</reference>
<name>A0A1V9Y7C5_9STRA</name>
<dbReference type="Proteomes" id="UP000243217">
    <property type="component" value="Unassembled WGS sequence"/>
</dbReference>
<dbReference type="PANTHER" id="PTHR40861:SF1">
    <property type="entry name" value="PHOSPHATIDATE PHOSPHATASE APP1 CATALYTIC DOMAIN-CONTAINING PROTEIN"/>
    <property type="match status" value="1"/>
</dbReference>
<dbReference type="OrthoDB" id="2117591at2759"/>
<dbReference type="Pfam" id="PF09949">
    <property type="entry name" value="APP1_cat"/>
    <property type="match status" value="1"/>
</dbReference>
<dbReference type="InterPro" id="IPR019236">
    <property type="entry name" value="APP1_cat"/>
</dbReference>
<dbReference type="GO" id="GO:0008195">
    <property type="term" value="F:phosphatidate phosphatase activity"/>
    <property type="evidence" value="ECO:0007669"/>
    <property type="project" value="InterPro"/>
</dbReference>
<comment type="caution">
    <text evidence="2">The sequence shown here is derived from an EMBL/GenBank/DDBJ whole genome shotgun (WGS) entry which is preliminary data.</text>
</comment>
<organism evidence="2 3">
    <name type="scientific">Thraustotheca clavata</name>
    <dbReference type="NCBI Taxonomy" id="74557"/>
    <lineage>
        <taxon>Eukaryota</taxon>
        <taxon>Sar</taxon>
        <taxon>Stramenopiles</taxon>
        <taxon>Oomycota</taxon>
        <taxon>Saprolegniomycetes</taxon>
        <taxon>Saprolegniales</taxon>
        <taxon>Achlyaceae</taxon>
        <taxon>Thraustotheca</taxon>
    </lineage>
</organism>
<accession>A0A1V9Y7C5</accession>
<sequence length="462" mass="51364">MLRRLSTWRIAAGRIQRQWVGMKQRTSWRFKQRKSGVIFQVDGKVAPGEMFLRGNNVTLNNTSFCHNVLANASPETLNGILGAISPDGSDGFCTTMTCFMFHNCTPKVRSMVLEVLSQSRLPDISLANRGVIIRSIQQQLMSPIVRQKAEYQAAAFNILKGTKGTELTLLKEDINAENSLNTNKDGFRGGDLYQLIYGCKDITQIVSVMQHIAVESLKMSMTIEKPLVKIISDIDDTLYPGWADTRYPSHKLYPGVSHLYRSVSRGVEKAPSVTFLTARPRGWFSLGRSLTADHLVSLGVNNPTVLNGSVPGLMSNEKIAKLKLQNFERYATLFPEYKFVFFGDCGQGDALLASQLLRLHPDKVLGVFIHDITPDKKTTGDGGNKDEYRSQGIVFYETYAGAGSAAYEKGLMSKSDLDTLVDICNSELSALPFTGLNASEKLQQRKQEMQRDCLEIALKLKV</sequence>
<protein>
    <recommendedName>
        <fullName evidence="1">Phosphatidate phosphatase APP1 catalytic domain-containing protein</fullName>
    </recommendedName>
</protein>
<evidence type="ECO:0000313" key="3">
    <source>
        <dbReference type="Proteomes" id="UP000243217"/>
    </source>
</evidence>
<keyword evidence="3" id="KW-1185">Reference proteome</keyword>
<feature type="domain" description="Phosphatidate phosphatase APP1 catalytic" evidence="1">
    <location>
        <begin position="229"/>
        <end position="370"/>
    </location>
</feature>
<evidence type="ECO:0000259" key="1">
    <source>
        <dbReference type="Pfam" id="PF09949"/>
    </source>
</evidence>
<evidence type="ECO:0000313" key="2">
    <source>
        <dbReference type="EMBL" id="OQR81632.1"/>
    </source>
</evidence>
<dbReference type="PANTHER" id="PTHR40861">
    <property type="entry name" value="DUF2183 DOMAIN-CONTAINING PROTEIN"/>
    <property type="match status" value="1"/>
</dbReference>
<dbReference type="EMBL" id="JNBS01004940">
    <property type="protein sequence ID" value="OQR81632.1"/>
    <property type="molecule type" value="Genomic_DNA"/>
</dbReference>